<dbReference type="FunFam" id="1.10.10.10:FF:000001">
    <property type="entry name" value="LysR family transcriptional regulator"/>
    <property type="match status" value="1"/>
</dbReference>
<dbReference type="CDD" id="cd05466">
    <property type="entry name" value="PBP2_LTTR_substrate"/>
    <property type="match status" value="1"/>
</dbReference>
<evidence type="ECO:0000256" key="3">
    <source>
        <dbReference type="ARBA" id="ARBA00023125"/>
    </source>
</evidence>
<keyword evidence="3" id="KW-0238">DNA-binding</keyword>
<dbReference type="GO" id="GO:0032993">
    <property type="term" value="C:protein-DNA complex"/>
    <property type="evidence" value="ECO:0007669"/>
    <property type="project" value="TreeGrafter"/>
</dbReference>
<feature type="domain" description="HTH lysR-type" evidence="8">
    <location>
        <begin position="1"/>
        <end position="58"/>
    </location>
</feature>
<dbReference type="InterPro" id="IPR036388">
    <property type="entry name" value="WH-like_DNA-bd_sf"/>
</dbReference>
<keyword evidence="4" id="KW-0010">Activator</keyword>
<dbReference type="Gene3D" id="3.40.190.290">
    <property type="match status" value="1"/>
</dbReference>
<dbReference type="InterPro" id="IPR000847">
    <property type="entry name" value="LysR_HTH_N"/>
</dbReference>
<dbReference type="SUPFAM" id="SSF46785">
    <property type="entry name" value="Winged helix' DNA-binding domain"/>
    <property type="match status" value="1"/>
</dbReference>
<dbReference type="PROSITE" id="PS50931">
    <property type="entry name" value="HTH_LYSR"/>
    <property type="match status" value="1"/>
</dbReference>
<proteinExistence type="inferred from homology"/>
<dbReference type="InterPro" id="IPR036390">
    <property type="entry name" value="WH_DNA-bd_sf"/>
</dbReference>
<dbReference type="Gene3D" id="1.10.10.10">
    <property type="entry name" value="Winged helix-like DNA-binding domain superfamily/Winged helix DNA-binding domain"/>
    <property type="match status" value="1"/>
</dbReference>
<comment type="function">
    <text evidence="7">Required for the induction the katG gene for catalase. Involved in the response to hydrogen peroxide.</text>
</comment>
<accession>A0A1X0IS11</accession>
<protein>
    <recommendedName>
        <fullName evidence="6">Probable hydrogen peroxide-inducible genes activator</fullName>
    </recommendedName>
</protein>
<gene>
    <name evidence="9" type="ORF">BST42_17850</name>
</gene>
<dbReference type="GO" id="GO:0003700">
    <property type="term" value="F:DNA-binding transcription factor activity"/>
    <property type="evidence" value="ECO:0007669"/>
    <property type="project" value="InterPro"/>
</dbReference>
<sequence>MDLRSLEYFVAVADELSFTRAAQRCHVTQPTISGQINALERELGEALFDRDARTVALTDGGEILLPYARQCLAAAENAKAEFSARAGLLRGEFRIGTGGGVENTSIPMLLGALRKAHPGIDIHLTEATSTPLLDMVVQGRLHVAVIARPHGTLPATIASAPMFSGHLVAVFDPVVFAFAEPVTLAALSGHPVITYPASSALRSRLDTAIAESGADIAVNYVANDVRLQIAFARQGVGVAISADSDPALQDCPDLAIRTLTPSVGFDKILVWRNDIEPAAATQAFFGVWKEFSTAARESA</sequence>
<dbReference type="AlphaFoldDB" id="A0A1X0IS11"/>
<evidence type="ECO:0000256" key="6">
    <source>
        <dbReference type="ARBA" id="ARBA00040885"/>
    </source>
</evidence>
<dbReference type="GO" id="GO:0003677">
    <property type="term" value="F:DNA binding"/>
    <property type="evidence" value="ECO:0007669"/>
    <property type="project" value="UniProtKB-KW"/>
</dbReference>
<evidence type="ECO:0000256" key="4">
    <source>
        <dbReference type="ARBA" id="ARBA00023159"/>
    </source>
</evidence>
<name>A0A1X0IS11_MYCRH</name>
<dbReference type="InterPro" id="IPR005119">
    <property type="entry name" value="LysR_subst-bd"/>
</dbReference>
<dbReference type="PRINTS" id="PR00039">
    <property type="entry name" value="HTHLYSR"/>
</dbReference>
<dbReference type="OrthoDB" id="9789529at2"/>
<evidence type="ECO:0000256" key="1">
    <source>
        <dbReference type="ARBA" id="ARBA00009437"/>
    </source>
</evidence>
<dbReference type="SUPFAM" id="SSF53850">
    <property type="entry name" value="Periplasmic binding protein-like II"/>
    <property type="match status" value="1"/>
</dbReference>
<dbReference type="Proteomes" id="UP000192534">
    <property type="component" value="Unassembled WGS sequence"/>
</dbReference>
<dbReference type="Pfam" id="PF00126">
    <property type="entry name" value="HTH_1"/>
    <property type="match status" value="1"/>
</dbReference>
<comment type="similarity">
    <text evidence="1">Belongs to the LysR transcriptional regulatory family.</text>
</comment>
<dbReference type="PANTHER" id="PTHR30346">
    <property type="entry name" value="TRANSCRIPTIONAL DUAL REGULATOR HCAR-RELATED"/>
    <property type="match status" value="1"/>
</dbReference>
<evidence type="ECO:0000256" key="2">
    <source>
        <dbReference type="ARBA" id="ARBA00023015"/>
    </source>
</evidence>
<reference evidence="9 10" key="1">
    <citation type="submission" date="2016-12" db="EMBL/GenBank/DDBJ databases">
        <title>The new phylogeny of genus Mycobacterium.</title>
        <authorList>
            <person name="Tortoli E."/>
            <person name="Trovato A."/>
            <person name="Cirillo D.M."/>
        </authorList>
    </citation>
    <scope>NUCLEOTIDE SEQUENCE [LARGE SCALE GENOMIC DNA]</scope>
    <source>
        <strain evidence="9 10">DSM 44223</strain>
    </source>
</reference>
<evidence type="ECO:0000313" key="10">
    <source>
        <dbReference type="Proteomes" id="UP000192534"/>
    </source>
</evidence>
<keyword evidence="5" id="KW-0804">Transcription</keyword>
<evidence type="ECO:0000256" key="5">
    <source>
        <dbReference type="ARBA" id="ARBA00023163"/>
    </source>
</evidence>
<dbReference type="EMBL" id="MVIH01000008">
    <property type="protein sequence ID" value="ORB51283.1"/>
    <property type="molecule type" value="Genomic_DNA"/>
</dbReference>
<organism evidence="9 10">
    <name type="scientific">Mycolicibacterium rhodesiae</name>
    <name type="common">Mycobacterium rhodesiae</name>
    <dbReference type="NCBI Taxonomy" id="36814"/>
    <lineage>
        <taxon>Bacteria</taxon>
        <taxon>Bacillati</taxon>
        <taxon>Actinomycetota</taxon>
        <taxon>Actinomycetes</taxon>
        <taxon>Mycobacteriales</taxon>
        <taxon>Mycobacteriaceae</taxon>
        <taxon>Mycolicibacterium</taxon>
    </lineage>
</organism>
<keyword evidence="10" id="KW-1185">Reference proteome</keyword>
<comment type="caution">
    <text evidence="9">The sequence shown here is derived from an EMBL/GenBank/DDBJ whole genome shotgun (WGS) entry which is preliminary data.</text>
</comment>
<evidence type="ECO:0000256" key="7">
    <source>
        <dbReference type="ARBA" id="ARBA00056658"/>
    </source>
</evidence>
<keyword evidence="2" id="KW-0805">Transcription regulation</keyword>
<evidence type="ECO:0000313" key="9">
    <source>
        <dbReference type="EMBL" id="ORB51283.1"/>
    </source>
</evidence>
<dbReference type="RefSeq" id="WP_083120637.1">
    <property type="nucleotide sequence ID" value="NZ_JACKUO010000015.1"/>
</dbReference>
<evidence type="ECO:0000259" key="8">
    <source>
        <dbReference type="PROSITE" id="PS50931"/>
    </source>
</evidence>
<dbReference type="Pfam" id="PF03466">
    <property type="entry name" value="LysR_substrate"/>
    <property type="match status" value="1"/>
</dbReference>
<dbReference type="PANTHER" id="PTHR30346:SF28">
    <property type="entry name" value="HTH-TYPE TRANSCRIPTIONAL REGULATOR CYNR"/>
    <property type="match status" value="1"/>
</dbReference>